<protein>
    <submittedName>
        <fullName evidence="9">SLC13 family permease</fullName>
    </submittedName>
</protein>
<dbReference type="KEGG" id="hfl:PUV54_12090"/>
<feature type="transmembrane region" description="Helical" evidence="7">
    <location>
        <begin position="597"/>
        <end position="617"/>
    </location>
</feature>
<accession>A0AAE9ZC43</accession>
<evidence type="ECO:0000256" key="3">
    <source>
        <dbReference type="ARBA" id="ARBA00022692"/>
    </source>
</evidence>
<dbReference type="Pfam" id="PF02080">
    <property type="entry name" value="TrkA_C"/>
    <property type="match status" value="1"/>
</dbReference>
<dbReference type="InterPro" id="IPR051679">
    <property type="entry name" value="DASS-Related_Transporters"/>
</dbReference>
<evidence type="ECO:0000313" key="9">
    <source>
        <dbReference type="EMBL" id="WDI30695.1"/>
    </source>
</evidence>
<dbReference type="GO" id="GO:0005886">
    <property type="term" value="C:plasma membrane"/>
    <property type="evidence" value="ECO:0007669"/>
    <property type="project" value="TreeGrafter"/>
</dbReference>
<dbReference type="Proteomes" id="UP001214043">
    <property type="component" value="Chromosome"/>
</dbReference>
<comment type="subcellular location">
    <subcellularLocation>
        <location evidence="1">Membrane</location>
        <topology evidence="1">Multi-pass membrane protein</topology>
    </subcellularLocation>
</comment>
<keyword evidence="10" id="KW-1185">Reference proteome</keyword>
<keyword evidence="6 7" id="KW-0472">Membrane</keyword>
<feature type="transmembrane region" description="Helical" evidence="7">
    <location>
        <begin position="479"/>
        <end position="501"/>
    </location>
</feature>
<feature type="transmembrane region" description="Helical" evidence="7">
    <location>
        <begin position="521"/>
        <end position="546"/>
    </location>
</feature>
<evidence type="ECO:0000256" key="5">
    <source>
        <dbReference type="ARBA" id="ARBA00022989"/>
    </source>
</evidence>
<keyword evidence="5 7" id="KW-1133">Transmembrane helix</keyword>
<keyword evidence="3 7" id="KW-0812">Transmembrane</keyword>
<dbReference type="GO" id="GO:0008324">
    <property type="term" value="F:monoatomic cation transmembrane transporter activity"/>
    <property type="evidence" value="ECO:0007669"/>
    <property type="project" value="InterPro"/>
</dbReference>
<gene>
    <name evidence="9" type="ORF">PUV54_12090</name>
</gene>
<proteinExistence type="predicted"/>
<dbReference type="InterPro" id="IPR004680">
    <property type="entry name" value="Cit_transptr-like_dom"/>
</dbReference>
<feature type="transmembrane region" description="Helical" evidence="7">
    <location>
        <begin position="71"/>
        <end position="90"/>
    </location>
</feature>
<reference evidence="9" key="1">
    <citation type="submission" date="2023-02" db="EMBL/GenBank/DDBJ databases">
        <title>Genome sequence of Hyphococcus flavus.</title>
        <authorList>
            <person name="Rong J.-C."/>
            <person name="Zhao Q."/>
            <person name="Yi M."/>
            <person name="Wu J.-Y."/>
        </authorList>
    </citation>
    <scope>NUCLEOTIDE SEQUENCE</scope>
    <source>
        <strain evidence="9">MCCC 1K03223</strain>
    </source>
</reference>
<evidence type="ECO:0000256" key="4">
    <source>
        <dbReference type="ARBA" id="ARBA00022737"/>
    </source>
</evidence>
<evidence type="ECO:0000256" key="6">
    <source>
        <dbReference type="ARBA" id="ARBA00023136"/>
    </source>
</evidence>
<feature type="domain" description="RCK C-terminal" evidence="8">
    <location>
        <begin position="228"/>
        <end position="312"/>
    </location>
</feature>
<dbReference type="AlphaFoldDB" id="A0AAE9ZC43"/>
<name>A0AAE9ZC43_9PROT</name>
<evidence type="ECO:0000256" key="1">
    <source>
        <dbReference type="ARBA" id="ARBA00004141"/>
    </source>
</evidence>
<feature type="transmembrane region" description="Helical" evidence="7">
    <location>
        <begin position="159"/>
        <end position="180"/>
    </location>
</feature>
<dbReference type="PANTHER" id="PTHR43652">
    <property type="entry name" value="BASIC AMINO ACID ANTIPORTER YFCC-RELATED"/>
    <property type="match status" value="1"/>
</dbReference>
<organism evidence="9 10">
    <name type="scientific">Hyphococcus flavus</name>
    <dbReference type="NCBI Taxonomy" id="1866326"/>
    <lineage>
        <taxon>Bacteria</taxon>
        <taxon>Pseudomonadati</taxon>
        <taxon>Pseudomonadota</taxon>
        <taxon>Alphaproteobacteria</taxon>
        <taxon>Parvularculales</taxon>
        <taxon>Parvularculaceae</taxon>
        <taxon>Hyphococcus</taxon>
    </lineage>
</organism>
<dbReference type="SUPFAM" id="SSF116726">
    <property type="entry name" value="TrkA C-terminal domain-like"/>
    <property type="match status" value="2"/>
</dbReference>
<feature type="transmembrane region" description="Helical" evidence="7">
    <location>
        <begin position="200"/>
        <end position="220"/>
    </location>
</feature>
<dbReference type="GO" id="GO:0006813">
    <property type="term" value="P:potassium ion transport"/>
    <property type="evidence" value="ECO:0007669"/>
    <property type="project" value="InterPro"/>
</dbReference>
<dbReference type="PANTHER" id="PTHR43652:SF2">
    <property type="entry name" value="BASIC AMINO ACID ANTIPORTER YFCC-RELATED"/>
    <property type="match status" value="1"/>
</dbReference>
<feature type="transmembrane region" description="Helical" evidence="7">
    <location>
        <begin position="558"/>
        <end position="577"/>
    </location>
</feature>
<dbReference type="InterPro" id="IPR036721">
    <property type="entry name" value="RCK_C_sf"/>
</dbReference>
<evidence type="ECO:0000256" key="7">
    <source>
        <dbReference type="SAM" id="Phobius"/>
    </source>
</evidence>
<dbReference type="Pfam" id="PF03600">
    <property type="entry name" value="CitMHS"/>
    <property type="match status" value="1"/>
</dbReference>
<keyword evidence="2" id="KW-0813">Transport</keyword>
<feature type="transmembrane region" description="Helical" evidence="7">
    <location>
        <begin position="35"/>
        <end position="51"/>
    </location>
</feature>
<keyword evidence="4" id="KW-0677">Repeat</keyword>
<dbReference type="InterPro" id="IPR006037">
    <property type="entry name" value="RCK_C"/>
</dbReference>
<feature type="transmembrane region" description="Helical" evidence="7">
    <location>
        <begin position="111"/>
        <end position="128"/>
    </location>
</feature>
<feature type="transmembrane region" description="Helical" evidence="7">
    <location>
        <begin position="448"/>
        <end position="467"/>
    </location>
</feature>
<evidence type="ECO:0000256" key="2">
    <source>
        <dbReference type="ARBA" id="ARBA00022448"/>
    </source>
</evidence>
<dbReference type="Gene3D" id="3.30.70.1450">
    <property type="entry name" value="Regulator of K+ conductance, C-terminal domain"/>
    <property type="match status" value="2"/>
</dbReference>
<feature type="domain" description="RCK C-terminal" evidence="8">
    <location>
        <begin position="327"/>
        <end position="411"/>
    </location>
</feature>
<feature type="transmembrane region" description="Helical" evidence="7">
    <location>
        <begin position="12"/>
        <end position="28"/>
    </location>
</feature>
<sequence length="620" mass="66523">MMETIASAPWQMWATLGVILVTIGFYTIDRFPLELVSAGAVVALLLLFLIAPVETSSGENLLSTDTLLSGFASPALFAILGLLIIGQGMFQAGALEHPTEYLLRAFDKRPLIVTGFVFLFIMVVSAFLNNTPVVVMFIPIMAAIAQQSKIRVSRFMMPLSYLSILGGMTTLIGSSTNLLAAQSYRATTGGEIGFFELTPMGLILAGAGILYMLTAGRWLLPKRSDPNQPGTTDREGKHFIAQIEINRGHPLIGKGPVAGLFVDLPDITVRMVQRRERAILPPFEDFAFRSGDVVVVAATRSSLASLLKSNPDMLEGLMAETSIADEEDGSVQRSTQLTLVEAIVAPGSRLIGRSVAQIGFHAQTNCVILGIERRSRMIRTQMNTIRLEAGDVLLILGDMKDIRALRADRDILLLEYSMQNLPDPRNARIAALIFAGVIGFTASGLVPIAVSAIVGATLMVATGCLNVRQAARAVDRRIYLLIGASLAMGVALERTGGAAFLGEALASTAGQLGPTVLISAFFIMCAAMTNVLSNNATAVLFTPIAVAAAKQVGMDEHVLVLTVIFGSNCSFATPIAYQTNLLVMTPGHYKFRDFIVVGGPLIILLWIVYSFAAPYYYGLN</sequence>
<dbReference type="EMBL" id="CP118166">
    <property type="protein sequence ID" value="WDI30695.1"/>
    <property type="molecule type" value="Genomic_DNA"/>
</dbReference>
<evidence type="ECO:0000313" key="10">
    <source>
        <dbReference type="Proteomes" id="UP001214043"/>
    </source>
</evidence>
<evidence type="ECO:0000259" key="8">
    <source>
        <dbReference type="PROSITE" id="PS51202"/>
    </source>
</evidence>
<dbReference type="PROSITE" id="PS51202">
    <property type="entry name" value="RCK_C"/>
    <property type="match status" value="2"/>
</dbReference>
<dbReference type="RefSeq" id="WP_274492509.1">
    <property type="nucleotide sequence ID" value="NZ_CP118166.1"/>
</dbReference>